<feature type="signal peptide" evidence="9">
    <location>
        <begin position="1"/>
        <end position="18"/>
    </location>
</feature>
<evidence type="ECO:0000256" key="5">
    <source>
        <dbReference type="ARBA" id="ARBA00022824"/>
    </source>
</evidence>
<dbReference type="PANTHER" id="PTHR18929">
    <property type="entry name" value="PROTEIN DISULFIDE ISOMERASE"/>
    <property type="match status" value="1"/>
</dbReference>
<evidence type="ECO:0000256" key="2">
    <source>
        <dbReference type="ARBA" id="ARBA00004319"/>
    </source>
</evidence>
<evidence type="ECO:0000313" key="11">
    <source>
        <dbReference type="Proteomes" id="UP001470230"/>
    </source>
</evidence>
<keyword evidence="11" id="KW-1185">Reference proteome</keyword>
<comment type="subcellular location">
    <subcellularLocation>
        <location evidence="2">Endoplasmic reticulum lumen</location>
    </subcellularLocation>
</comment>
<name>A0ABR2H948_9EUKA</name>
<keyword evidence="7" id="KW-0676">Redox-active center</keyword>
<keyword evidence="9" id="KW-0732">Signal</keyword>
<comment type="caution">
    <text evidence="10">The sequence shown here is derived from an EMBL/GenBank/DDBJ whole genome shotgun (WGS) entry which is preliminary data.</text>
</comment>
<dbReference type="EMBL" id="JAPFFF010000037">
    <property type="protein sequence ID" value="KAK8842740.1"/>
    <property type="molecule type" value="Genomic_DNA"/>
</dbReference>
<dbReference type="EC" id="5.3.4.1" evidence="4"/>
<evidence type="ECO:0000256" key="7">
    <source>
        <dbReference type="ARBA" id="ARBA00023284"/>
    </source>
</evidence>
<dbReference type="Gene3D" id="3.40.30.10">
    <property type="entry name" value="Glutaredoxin"/>
    <property type="match status" value="1"/>
</dbReference>
<reference evidence="10 11" key="1">
    <citation type="submission" date="2024-04" db="EMBL/GenBank/DDBJ databases">
        <title>Tritrichomonas musculus Genome.</title>
        <authorList>
            <person name="Alves-Ferreira E."/>
            <person name="Grigg M."/>
            <person name="Lorenzi H."/>
            <person name="Galac M."/>
        </authorList>
    </citation>
    <scope>NUCLEOTIDE SEQUENCE [LARGE SCALE GENOMIC DNA]</scope>
    <source>
        <strain evidence="10 11">EAF2021</strain>
    </source>
</reference>
<keyword evidence="6" id="KW-0413">Isomerase</keyword>
<dbReference type="InterPro" id="IPR036249">
    <property type="entry name" value="Thioredoxin-like_sf"/>
</dbReference>
<feature type="chain" id="PRO_5046655521" description="protein disulfide-isomerase" evidence="9">
    <location>
        <begin position="19"/>
        <end position="576"/>
    </location>
</feature>
<organism evidence="10 11">
    <name type="scientific">Tritrichomonas musculus</name>
    <dbReference type="NCBI Taxonomy" id="1915356"/>
    <lineage>
        <taxon>Eukaryota</taxon>
        <taxon>Metamonada</taxon>
        <taxon>Parabasalia</taxon>
        <taxon>Tritrichomonadida</taxon>
        <taxon>Tritrichomonadidae</taxon>
        <taxon>Tritrichomonas</taxon>
    </lineage>
</organism>
<dbReference type="SUPFAM" id="SSF52833">
    <property type="entry name" value="Thioredoxin-like"/>
    <property type="match status" value="1"/>
</dbReference>
<keyword evidence="5" id="KW-0256">Endoplasmic reticulum</keyword>
<comment type="similarity">
    <text evidence="3">Belongs to the protein disulfide isomerase family.</text>
</comment>
<evidence type="ECO:0000256" key="8">
    <source>
        <dbReference type="SAM" id="MobiDB-lite"/>
    </source>
</evidence>
<gene>
    <name evidence="10" type="ORF">M9Y10_025603</name>
</gene>
<accession>A0ABR2H948</accession>
<evidence type="ECO:0000256" key="6">
    <source>
        <dbReference type="ARBA" id="ARBA00023235"/>
    </source>
</evidence>
<proteinExistence type="inferred from homology"/>
<dbReference type="Proteomes" id="UP001470230">
    <property type="component" value="Unassembled WGS sequence"/>
</dbReference>
<evidence type="ECO:0000256" key="3">
    <source>
        <dbReference type="ARBA" id="ARBA00006347"/>
    </source>
</evidence>
<evidence type="ECO:0000256" key="4">
    <source>
        <dbReference type="ARBA" id="ARBA00012723"/>
    </source>
</evidence>
<comment type="catalytic activity">
    <reaction evidence="1">
        <text>Catalyzes the rearrangement of -S-S- bonds in proteins.</text>
        <dbReference type="EC" id="5.3.4.1"/>
    </reaction>
</comment>
<evidence type="ECO:0000256" key="9">
    <source>
        <dbReference type="SAM" id="SignalP"/>
    </source>
</evidence>
<feature type="region of interest" description="Disordered" evidence="8">
    <location>
        <begin position="373"/>
        <end position="423"/>
    </location>
</feature>
<sequence>MLFFLFLFSCIRIKEILGEIGRIQYLSGNELQNFLKSNEMSIIFYSNPDNESREELSFANAAITIYKEAISFALGNPKDAPSELCPELDQKKSFCIVPYEGSNPLQYDIAPNTAPAFLNWIDLISHPKITAILSINKLNKLLNRNETCIFAVDVQEELIDTIDIPKEKKIYMVSADLFLIYNLTLSQGVYLYRPNDRQILKLDDNNKFDFLSSKENMMIQPYETIDTDKSRQNRLICGFTLNESDSTLCEEQYKILFDLTKNKKLNDFSSSFNNFDDLNKYFVFTIVKSENIETFANMTCMRSVPAPYFFIVNVTKPSRLRWVYEKSDIDIIDDTGNNIYNYSYIIELLYRIYLGQEDPYIVSEFDLNEVSQNEDIKNEKNESESSDQITEQNIENKKNNNKQSSKTNKRRRPDNDENQQIDEETIIDKNIEKYSKLSIQKVVGKTFNELVFDDYYETIVLFTSPNSTKYKFFKPIVNAVAYLLNKTGFRFFYMDVSKNDVPESVPPLKKFPTLILWPAGHKDEPIIYDGNNTFIDVLNFVHKYAGHKIKLPRYDLDSVKEKLAAILNKIRFGDKA</sequence>
<dbReference type="PANTHER" id="PTHR18929:SF132">
    <property type="entry name" value="PROTEIN DISULFIDE-ISOMERASE A3"/>
    <property type="match status" value="1"/>
</dbReference>
<feature type="compositionally biased region" description="Basic and acidic residues" evidence="8">
    <location>
        <begin position="374"/>
        <end position="383"/>
    </location>
</feature>
<evidence type="ECO:0000313" key="10">
    <source>
        <dbReference type="EMBL" id="KAK8842740.1"/>
    </source>
</evidence>
<protein>
    <recommendedName>
        <fullName evidence="4">protein disulfide-isomerase</fullName>
        <ecNumber evidence="4">5.3.4.1</ecNumber>
    </recommendedName>
</protein>
<evidence type="ECO:0000256" key="1">
    <source>
        <dbReference type="ARBA" id="ARBA00001182"/>
    </source>
</evidence>